<dbReference type="Proteomes" id="UP000295493">
    <property type="component" value="Unassembled WGS sequence"/>
</dbReference>
<feature type="signal peptide" evidence="10">
    <location>
        <begin position="1"/>
        <end position="21"/>
    </location>
</feature>
<evidence type="ECO:0000256" key="8">
    <source>
        <dbReference type="PROSITE-ProRule" id="PRU01360"/>
    </source>
</evidence>
<dbReference type="RefSeq" id="WP_133495448.1">
    <property type="nucleotide sequence ID" value="NZ_BMLU01000005.1"/>
</dbReference>
<dbReference type="Gene3D" id="2.40.170.20">
    <property type="entry name" value="TonB-dependent receptor, beta-barrel domain"/>
    <property type="match status" value="1"/>
</dbReference>
<dbReference type="GO" id="GO:0015344">
    <property type="term" value="F:siderophore uptake transmembrane transporter activity"/>
    <property type="evidence" value="ECO:0007669"/>
    <property type="project" value="TreeGrafter"/>
</dbReference>
<dbReference type="EMBL" id="SNWD01000005">
    <property type="protein sequence ID" value="TDN82904.1"/>
    <property type="molecule type" value="Genomic_DNA"/>
</dbReference>
<evidence type="ECO:0000313" key="14">
    <source>
        <dbReference type="Proteomes" id="UP000295493"/>
    </source>
</evidence>
<keyword evidence="3 8" id="KW-1134">Transmembrane beta strand</keyword>
<evidence type="ECO:0000256" key="5">
    <source>
        <dbReference type="ARBA" id="ARBA00023077"/>
    </source>
</evidence>
<dbReference type="PROSITE" id="PS52016">
    <property type="entry name" value="TONB_DEPENDENT_REC_3"/>
    <property type="match status" value="1"/>
</dbReference>
<evidence type="ECO:0000256" key="2">
    <source>
        <dbReference type="ARBA" id="ARBA00022448"/>
    </source>
</evidence>
<evidence type="ECO:0000256" key="7">
    <source>
        <dbReference type="ARBA" id="ARBA00023237"/>
    </source>
</evidence>
<dbReference type="InterPro" id="IPR039426">
    <property type="entry name" value="TonB-dep_rcpt-like"/>
</dbReference>
<keyword evidence="4 8" id="KW-0812">Transmembrane</keyword>
<reference evidence="13 14" key="1">
    <citation type="submission" date="2019-03" db="EMBL/GenBank/DDBJ databases">
        <title>Genomic Encyclopedia of Type Strains, Phase IV (KMG-IV): sequencing the most valuable type-strain genomes for metagenomic binning, comparative biology and taxonomic classification.</title>
        <authorList>
            <person name="Goeker M."/>
        </authorList>
    </citation>
    <scope>NUCLEOTIDE SEQUENCE [LARGE SCALE GENOMIC DNA]</scope>
    <source>
        <strain evidence="13 14">DSM 25059</strain>
    </source>
</reference>
<evidence type="ECO:0000259" key="11">
    <source>
        <dbReference type="Pfam" id="PF00593"/>
    </source>
</evidence>
<evidence type="ECO:0000313" key="13">
    <source>
        <dbReference type="EMBL" id="TDN82904.1"/>
    </source>
</evidence>
<feature type="domain" description="TonB-dependent receptor-like beta-barrel" evidence="11">
    <location>
        <begin position="210"/>
        <end position="643"/>
    </location>
</feature>
<dbReference type="PANTHER" id="PTHR30069:SF40">
    <property type="entry name" value="TONB-DEPENDENT RECEPTOR NMB0964-RELATED"/>
    <property type="match status" value="1"/>
</dbReference>
<dbReference type="SUPFAM" id="SSF56935">
    <property type="entry name" value="Porins"/>
    <property type="match status" value="1"/>
</dbReference>
<evidence type="ECO:0000256" key="3">
    <source>
        <dbReference type="ARBA" id="ARBA00022452"/>
    </source>
</evidence>
<dbReference type="Pfam" id="PF00593">
    <property type="entry name" value="TonB_dep_Rec_b-barrel"/>
    <property type="match status" value="1"/>
</dbReference>
<dbReference type="InterPro" id="IPR037066">
    <property type="entry name" value="Plug_dom_sf"/>
</dbReference>
<keyword evidence="14" id="KW-1185">Reference proteome</keyword>
<dbReference type="InterPro" id="IPR012910">
    <property type="entry name" value="Plug_dom"/>
</dbReference>
<organism evidence="13 14">
    <name type="scientific">Stakelama pacifica</name>
    <dbReference type="NCBI Taxonomy" id="517720"/>
    <lineage>
        <taxon>Bacteria</taxon>
        <taxon>Pseudomonadati</taxon>
        <taxon>Pseudomonadota</taxon>
        <taxon>Alphaproteobacteria</taxon>
        <taxon>Sphingomonadales</taxon>
        <taxon>Sphingomonadaceae</taxon>
        <taxon>Stakelama</taxon>
    </lineage>
</organism>
<keyword evidence="13" id="KW-0675">Receptor</keyword>
<dbReference type="PANTHER" id="PTHR30069">
    <property type="entry name" value="TONB-DEPENDENT OUTER MEMBRANE RECEPTOR"/>
    <property type="match status" value="1"/>
</dbReference>
<comment type="subcellular location">
    <subcellularLocation>
        <location evidence="1 8">Cell outer membrane</location>
        <topology evidence="1 8">Multi-pass membrane protein</topology>
    </subcellularLocation>
</comment>
<accession>A0A4R6FQ49</accession>
<dbReference type="InterPro" id="IPR036942">
    <property type="entry name" value="Beta-barrel_TonB_sf"/>
</dbReference>
<feature type="chain" id="PRO_5020577930" evidence="10">
    <location>
        <begin position="22"/>
        <end position="674"/>
    </location>
</feature>
<dbReference type="OrthoDB" id="9795928at2"/>
<comment type="caution">
    <text evidence="13">The sequence shown here is derived from an EMBL/GenBank/DDBJ whole genome shotgun (WGS) entry which is preliminary data.</text>
</comment>
<gene>
    <name evidence="13" type="ORF">EV664_105101</name>
</gene>
<proteinExistence type="inferred from homology"/>
<evidence type="ECO:0000256" key="4">
    <source>
        <dbReference type="ARBA" id="ARBA00022692"/>
    </source>
</evidence>
<comment type="similarity">
    <text evidence="8 9">Belongs to the TonB-dependent receptor family.</text>
</comment>
<evidence type="ECO:0000256" key="9">
    <source>
        <dbReference type="RuleBase" id="RU003357"/>
    </source>
</evidence>
<name>A0A4R6FQ49_9SPHN</name>
<evidence type="ECO:0000256" key="6">
    <source>
        <dbReference type="ARBA" id="ARBA00023136"/>
    </source>
</evidence>
<dbReference type="GO" id="GO:0009279">
    <property type="term" value="C:cell outer membrane"/>
    <property type="evidence" value="ECO:0007669"/>
    <property type="project" value="UniProtKB-SubCell"/>
</dbReference>
<keyword evidence="6 8" id="KW-0472">Membrane</keyword>
<keyword evidence="7 8" id="KW-0998">Cell outer membrane</keyword>
<dbReference type="GO" id="GO:0044718">
    <property type="term" value="P:siderophore transmembrane transport"/>
    <property type="evidence" value="ECO:0007669"/>
    <property type="project" value="TreeGrafter"/>
</dbReference>
<dbReference type="Pfam" id="PF07715">
    <property type="entry name" value="Plug"/>
    <property type="match status" value="1"/>
</dbReference>
<evidence type="ECO:0000259" key="12">
    <source>
        <dbReference type="Pfam" id="PF07715"/>
    </source>
</evidence>
<evidence type="ECO:0000256" key="1">
    <source>
        <dbReference type="ARBA" id="ARBA00004571"/>
    </source>
</evidence>
<dbReference type="AlphaFoldDB" id="A0A4R6FQ49"/>
<feature type="domain" description="TonB-dependent receptor plug" evidence="12">
    <location>
        <begin position="55"/>
        <end position="158"/>
    </location>
</feature>
<dbReference type="InterPro" id="IPR000531">
    <property type="entry name" value="Beta-barrel_TonB"/>
</dbReference>
<dbReference type="Gene3D" id="2.170.130.10">
    <property type="entry name" value="TonB-dependent receptor, plug domain"/>
    <property type="match status" value="1"/>
</dbReference>
<keyword evidence="2 8" id="KW-0813">Transport</keyword>
<protein>
    <submittedName>
        <fullName evidence="13">Iron complex outermembrane receptor protein</fullName>
    </submittedName>
</protein>
<keyword evidence="10" id="KW-0732">Signal</keyword>
<keyword evidence="5 9" id="KW-0798">TonB box</keyword>
<evidence type="ECO:0000256" key="10">
    <source>
        <dbReference type="SAM" id="SignalP"/>
    </source>
</evidence>
<sequence>MRNALLLGAATAALLPAVVHAQTVPTDALALSANAAAKSGDIIVTATPFDLDADETASIAAKVDRQQILEQGGANLADALKNVPGISASSFAQGASRPIIRGMDASRVRMLENGLSSSDVSDIGPDHGTPIDPLSAQSIEVVRGAASLRYGSQAIGGVVNAINNRVPMALPDQPLSGTISGGYDSVSDSGDGSVMGDGRVGNLAVHVDGFYRHADDYDTPLGTQANSFFHGFGQSVGASYFFGNDSKSHIGAAIQRYDAQYGIPSDSTYIDMRQTKVLTRSSFDLGSGLFKKFTFDGSFSKYAHDEDEPGGTVVTTFRNKEYDGHGELLLAPIGPVKNIAIGSEVTRREFSAVGEDSSYLFPTLTTSEAGYIVTDSPLTDSLRLQVSGRVEHVRETGTPASDIATVRDFTPVSGAIGALYDVGGAGIVKLGLTFSSTGRAPAITELYARGGHDGPDTFETGDPNLKIERSNSLEASLRVNAGPFRFEGSAYSSWFHNYIYGQLTGRTCDDDGVCAVGGDGDLKELNYQQQGAHFRGLEAKASYAVMDDGNRRLEVNALGDYVRATFDDGSNVPRIPPYRYGGGLSWSSKPFDADVQFIHYARQNKYGAFDFATPSYNDLSASVTVHPFTENRNIALSVVGQNLTDDVQRNAAALNRADVVQPGRNIRAVLKIGF</sequence>